<evidence type="ECO:0000256" key="6">
    <source>
        <dbReference type="ARBA" id="ARBA00005877"/>
    </source>
</evidence>
<organism evidence="24 25">
    <name type="scientific">Piaya cayana</name>
    <name type="common">Common squirrel cuckoo</name>
    <dbReference type="NCBI Taxonomy" id="33601"/>
    <lineage>
        <taxon>Eukaryota</taxon>
        <taxon>Metazoa</taxon>
        <taxon>Chordata</taxon>
        <taxon>Craniata</taxon>
        <taxon>Vertebrata</taxon>
        <taxon>Euteleostomi</taxon>
        <taxon>Archelosauria</taxon>
        <taxon>Archosauria</taxon>
        <taxon>Dinosauria</taxon>
        <taxon>Saurischia</taxon>
        <taxon>Theropoda</taxon>
        <taxon>Coelurosauria</taxon>
        <taxon>Aves</taxon>
        <taxon>Neognathae</taxon>
        <taxon>Neoaves</taxon>
        <taxon>Otidimorphae</taxon>
        <taxon>Cuculiformes</taxon>
        <taxon>Coccyzidae</taxon>
        <taxon>Piaya</taxon>
    </lineage>
</organism>
<sequence>ITNLKQRGVQFMDVPSSYYQMLRERLKTAKIKVKENIDKLAELKILVDFDEKGYLLQIFTKPVQDRPTVFLEVIQRHNHQGFGAGNFKSLFEAIEMDQDARGNLTILEPNGETKRI</sequence>
<dbReference type="OrthoDB" id="414569at2759"/>
<comment type="subunit">
    <text evidence="7">Homodimer.</text>
</comment>
<evidence type="ECO:0000313" key="24">
    <source>
        <dbReference type="EMBL" id="NWH72882.1"/>
    </source>
</evidence>
<evidence type="ECO:0000313" key="25">
    <source>
        <dbReference type="Proteomes" id="UP000653271"/>
    </source>
</evidence>
<dbReference type="InterPro" id="IPR005956">
    <property type="entry name" value="4OHPhenylPyrv_dOase"/>
</dbReference>
<evidence type="ECO:0000256" key="17">
    <source>
        <dbReference type="ARBA" id="ARBA00023004"/>
    </source>
</evidence>
<comment type="pathway">
    <text evidence="5">Amino-acid degradation; L-phenylalanine degradation; acetoacetate and fumarate from L-phenylalanine: step 3/6.</text>
</comment>
<keyword evidence="17" id="KW-0408">Iron</keyword>
<keyword evidence="16" id="KW-0560">Oxidoreductase</keyword>
<dbReference type="EMBL" id="WAAB01007210">
    <property type="protein sequence ID" value="NWH72882.1"/>
    <property type="molecule type" value="Genomic_DNA"/>
</dbReference>
<comment type="similarity">
    <text evidence="6">Belongs to the 4HPPD family.</text>
</comment>
<dbReference type="Gene3D" id="3.10.180.10">
    <property type="entry name" value="2,3-Dihydroxybiphenyl 1,2-Dioxygenase, domain 1"/>
    <property type="match status" value="1"/>
</dbReference>
<evidence type="ECO:0000256" key="16">
    <source>
        <dbReference type="ARBA" id="ARBA00023002"/>
    </source>
</evidence>
<dbReference type="AlphaFoldDB" id="A0A850WU02"/>
<evidence type="ECO:0000256" key="3">
    <source>
        <dbReference type="ARBA" id="ARBA00004406"/>
    </source>
</evidence>
<keyword evidence="15 24" id="KW-0223">Dioxygenase</keyword>
<dbReference type="GO" id="GO:0000139">
    <property type="term" value="C:Golgi membrane"/>
    <property type="evidence" value="ECO:0007669"/>
    <property type="project" value="UniProtKB-SubCell"/>
</dbReference>
<comment type="caution">
    <text evidence="24">The sequence shown here is derived from an EMBL/GenBank/DDBJ whole genome shotgun (WGS) entry which is preliminary data.</text>
</comment>
<dbReference type="GO" id="GO:0006572">
    <property type="term" value="P:L-tyrosine catabolic process"/>
    <property type="evidence" value="ECO:0007669"/>
    <property type="project" value="UniProtKB-KW"/>
</dbReference>
<evidence type="ECO:0000256" key="11">
    <source>
        <dbReference type="ARBA" id="ARBA00022723"/>
    </source>
</evidence>
<evidence type="ECO:0000256" key="4">
    <source>
        <dbReference type="ARBA" id="ARBA00004496"/>
    </source>
</evidence>
<evidence type="ECO:0000256" key="12">
    <source>
        <dbReference type="ARBA" id="ARBA00022737"/>
    </source>
</evidence>
<dbReference type="GO" id="GO:0042803">
    <property type="term" value="F:protein homodimerization activity"/>
    <property type="evidence" value="ECO:0007669"/>
    <property type="project" value="UniProtKB-ARBA"/>
</dbReference>
<evidence type="ECO:0000256" key="2">
    <source>
        <dbReference type="ARBA" id="ARBA00004395"/>
    </source>
</evidence>
<comment type="function">
    <text evidence="22">Catalyzes the conversion of 4-hydroxyphenylpyruvic acid to homogentisic acid, one of the steps in tyrosine catabolism.</text>
</comment>
<evidence type="ECO:0000256" key="5">
    <source>
        <dbReference type="ARBA" id="ARBA00005162"/>
    </source>
</evidence>
<name>A0A850WU02_PIACA</name>
<evidence type="ECO:0000256" key="7">
    <source>
        <dbReference type="ARBA" id="ARBA00011738"/>
    </source>
</evidence>
<keyword evidence="20" id="KW-0585">Phenylalanine catabolism</keyword>
<evidence type="ECO:0000256" key="14">
    <source>
        <dbReference type="ARBA" id="ARBA00022878"/>
    </source>
</evidence>
<dbReference type="GO" id="GO:0006559">
    <property type="term" value="P:L-phenylalanine catabolic process"/>
    <property type="evidence" value="ECO:0007669"/>
    <property type="project" value="UniProtKB-KW"/>
</dbReference>
<evidence type="ECO:0000256" key="23">
    <source>
        <dbReference type="ARBA" id="ARBA00048047"/>
    </source>
</evidence>
<dbReference type="EC" id="1.13.11.27" evidence="8"/>
<dbReference type="PANTHER" id="PTHR11959:SF12">
    <property type="entry name" value="4-HYDROXYPHENYLPYRUVATE DIOXYGENASE"/>
    <property type="match status" value="1"/>
</dbReference>
<protein>
    <recommendedName>
        <fullName evidence="9">4-hydroxyphenylpyruvate dioxygenase</fullName>
        <ecNumber evidence="8">1.13.11.27</ecNumber>
    </recommendedName>
    <alternativeName>
        <fullName evidence="21">4-hydroxyphenylpyruvic acid oxidase</fullName>
    </alternativeName>
</protein>
<dbReference type="GO" id="GO:0005789">
    <property type="term" value="C:endoplasmic reticulum membrane"/>
    <property type="evidence" value="ECO:0007669"/>
    <property type="project" value="UniProtKB-SubCell"/>
</dbReference>
<keyword evidence="25" id="KW-1185">Reference proteome</keyword>
<comment type="cofactor">
    <cofactor evidence="1">
        <name>Fe cation</name>
        <dbReference type="ChEBI" id="CHEBI:24875"/>
    </cofactor>
</comment>
<dbReference type="PANTHER" id="PTHR11959">
    <property type="entry name" value="4-HYDROXYPHENYLPYRUVATE DIOXYGENASE"/>
    <property type="match status" value="1"/>
</dbReference>
<keyword evidence="12" id="KW-0677">Repeat</keyword>
<gene>
    <name evidence="24" type="primary">Hpd_0</name>
    <name evidence="24" type="ORF">PIACAY_R00114</name>
</gene>
<comment type="catalytic activity">
    <reaction evidence="23">
        <text>3-(4-hydroxyphenyl)pyruvate + O2 = homogentisate + CO2</text>
        <dbReference type="Rhea" id="RHEA:16189"/>
        <dbReference type="ChEBI" id="CHEBI:15379"/>
        <dbReference type="ChEBI" id="CHEBI:16169"/>
        <dbReference type="ChEBI" id="CHEBI:16526"/>
        <dbReference type="ChEBI" id="CHEBI:36242"/>
        <dbReference type="EC" id="1.13.11.27"/>
    </reaction>
    <physiologicalReaction direction="left-to-right" evidence="23">
        <dbReference type="Rhea" id="RHEA:16190"/>
    </physiologicalReaction>
</comment>
<reference evidence="24" key="1">
    <citation type="submission" date="2019-09" db="EMBL/GenBank/DDBJ databases">
        <title>Bird 10,000 Genomes (B10K) Project - Family phase.</title>
        <authorList>
            <person name="Zhang G."/>
        </authorList>
    </citation>
    <scope>NUCLEOTIDE SEQUENCE</scope>
    <source>
        <strain evidence="24">B10K-DU-008-47</strain>
        <tissue evidence="24">Mixed tissue sample</tissue>
    </source>
</reference>
<dbReference type="SUPFAM" id="SSF54593">
    <property type="entry name" value="Glyoxalase/Bleomycin resistance protein/Dihydroxybiphenyl dioxygenase"/>
    <property type="match status" value="1"/>
</dbReference>
<dbReference type="Proteomes" id="UP000653271">
    <property type="component" value="Unassembled WGS sequence"/>
</dbReference>
<keyword evidence="10" id="KW-0963">Cytoplasm</keyword>
<dbReference type="FunFam" id="3.10.180.10:FF:000022">
    <property type="entry name" value="4-hydroxyphenylpyruvate dioxygenase"/>
    <property type="match status" value="1"/>
</dbReference>
<keyword evidence="11" id="KW-0479">Metal-binding</keyword>
<evidence type="ECO:0000256" key="8">
    <source>
        <dbReference type="ARBA" id="ARBA00013222"/>
    </source>
</evidence>
<evidence type="ECO:0000256" key="9">
    <source>
        <dbReference type="ARBA" id="ARBA00018452"/>
    </source>
</evidence>
<keyword evidence="13" id="KW-0256">Endoplasmic reticulum</keyword>
<dbReference type="InterPro" id="IPR029068">
    <property type="entry name" value="Glyas_Bleomycin-R_OHBP_Dase"/>
</dbReference>
<accession>A0A850WU02</accession>
<comment type="subcellular location">
    <subcellularLocation>
        <location evidence="4">Cytoplasm</location>
    </subcellularLocation>
    <subcellularLocation>
        <location evidence="3">Endoplasmic reticulum membrane</location>
        <topology evidence="3">Peripheral membrane protein</topology>
    </subcellularLocation>
    <subcellularLocation>
        <location evidence="2">Golgi apparatus membrane</location>
        <topology evidence="2">Peripheral membrane protein</topology>
    </subcellularLocation>
</comment>
<keyword evidence="19" id="KW-0472">Membrane</keyword>
<dbReference type="GO" id="GO:0003868">
    <property type="term" value="F:4-hydroxyphenylpyruvate dioxygenase activity"/>
    <property type="evidence" value="ECO:0007669"/>
    <property type="project" value="UniProtKB-EC"/>
</dbReference>
<evidence type="ECO:0000256" key="19">
    <source>
        <dbReference type="ARBA" id="ARBA00023136"/>
    </source>
</evidence>
<evidence type="ECO:0000256" key="18">
    <source>
        <dbReference type="ARBA" id="ARBA00023034"/>
    </source>
</evidence>
<evidence type="ECO:0000256" key="13">
    <source>
        <dbReference type="ARBA" id="ARBA00022824"/>
    </source>
</evidence>
<keyword evidence="14" id="KW-0828">Tyrosine catabolism</keyword>
<dbReference type="GO" id="GO:0046872">
    <property type="term" value="F:metal ion binding"/>
    <property type="evidence" value="ECO:0007669"/>
    <property type="project" value="UniProtKB-KW"/>
</dbReference>
<keyword evidence="18" id="KW-0333">Golgi apparatus</keyword>
<evidence type="ECO:0000256" key="21">
    <source>
        <dbReference type="ARBA" id="ARBA00029786"/>
    </source>
</evidence>
<evidence type="ECO:0000256" key="1">
    <source>
        <dbReference type="ARBA" id="ARBA00001962"/>
    </source>
</evidence>
<evidence type="ECO:0000256" key="22">
    <source>
        <dbReference type="ARBA" id="ARBA00033727"/>
    </source>
</evidence>
<evidence type="ECO:0000256" key="15">
    <source>
        <dbReference type="ARBA" id="ARBA00022964"/>
    </source>
</evidence>
<proteinExistence type="inferred from homology"/>
<evidence type="ECO:0000256" key="20">
    <source>
        <dbReference type="ARBA" id="ARBA00023232"/>
    </source>
</evidence>
<feature type="non-terminal residue" evidence="24">
    <location>
        <position position="116"/>
    </location>
</feature>
<feature type="non-terminal residue" evidence="24">
    <location>
        <position position="1"/>
    </location>
</feature>
<evidence type="ECO:0000256" key="10">
    <source>
        <dbReference type="ARBA" id="ARBA00022490"/>
    </source>
</evidence>